<organism evidence="1 2">
    <name type="scientific">Echinococcus granulosus</name>
    <name type="common">Hydatid tapeworm</name>
    <dbReference type="NCBI Taxonomy" id="6210"/>
    <lineage>
        <taxon>Eukaryota</taxon>
        <taxon>Metazoa</taxon>
        <taxon>Spiralia</taxon>
        <taxon>Lophotrochozoa</taxon>
        <taxon>Platyhelminthes</taxon>
        <taxon>Cestoda</taxon>
        <taxon>Eucestoda</taxon>
        <taxon>Cyclophyllidea</taxon>
        <taxon>Taeniidae</taxon>
        <taxon>Echinococcus</taxon>
        <taxon>Echinococcus granulosus group</taxon>
    </lineage>
</organism>
<sequence length="32" mass="3543">MSSKWPYITDHFVLPMDAPSPPLPQGDLMDVG</sequence>
<evidence type="ECO:0000313" key="1">
    <source>
        <dbReference type="EMBL" id="EUB64273.1"/>
    </source>
</evidence>
<dbReference type="EMBL" id="APAU02000003">
    <property type="protein sequence ID" value="EUB64273.1"/>
    <property type="molecule type" value="Genomic_DNA"/>
</dbReference>
<dbReference type="Proteomes" id="UP000019149">
    <property type="component" value="Unassembled WGS sequence"/>
</dbReference>
<dbReference type="CTD" id="36336532"/>
<reference evidence="1 2" key="1">
    <citation type="journal article" date="2013" name="Nat. Genet.">
        <title>The genome of the hydatid tapeworm Echinococcus granulosus.</title>
        <authorList>
            <person name="Zheng H."/>
            <person name="Zhang W."/>
            <person name="Zhang L."/>
            <person name="Zhang Z."/>
            <person name="Li J."/>
            <person name="Lu G."/>
            <person name="Zhu Y."/>
            <person name="Wang Y."/>
            <person name="Huang Y."/>
            <person name="Liu J."/>
            <person name="Kang H."/>
            <person name="Chen J."/>
            <person name="Wang L."/>
            <person name="Chen A."/>
            <person name="Yu S."/>
            <person name="Gao Z."/>
            <person name="Jin L."/>
            <person name="Gu W."/>
            <person name="Wang Z."/>
            <person name="Zhao L."/>
            <person name="Shi B."/>
            <person name="Wen H."/>
            <person name="Lin R."/>
            <person name="Jones M.K."/>
            <person name="Brejova B."/>
            <person name="Vinar T."/>
            <person name="Zhao G."/>
            <person name="McManus D.P."/>
            <person name="Chen Z."/>
            <person name="Zhou Y."/>
            <person name="Wang S."/>
        </authorList>
    </citation>
    <scope>NUCLEOTIDE SEQUENCE [LARGE SCALE GENOMIC DNA]</scope>
</reference>
<dbReference type="KEGG" id="egl:EGR_00817"/>
<gene>
    <name evidence="1" type="ORF">EGR_00817</name>
</gene>
<keyword evidence="2" id="KW-1185">Reference proteome</keyword>
<accession>W6USL6</accession>
<comment type="caution">
    <text evidence="1">The sequence shown here is derived from an EMBL/GenBank/DDBJ whole genome shotgun (WGS) entry which is preliminary data.</text>
</comment>
<proteinExistence type="predicted"/>
<dbReference type="AlphaFoldDB" id="W6USL6"/>
<protein>
    <submittedName>
        <fullName evidence="1">Uncharacterized protein</fullName>
    </submittedName>
</protein>
<dbReference type="GeneID" id="36336532"/>
<name>W6USL6_ECHGR</name>
<dbReference type="RefSeq" id="XP_024355469.1">
    <property type="nucleotide sequence ID" value="XM_024490066.1"/>
</dbReference>
<evidence type="ECO:0000313" key="2">
    <source>
        <dbReference type="Proteomes" id="UP000019149"/>
    </source>
</evidence>